<evidence type="ECO:0000259" key="8">
    <source>
        <dbReference type="Pfam" id="PF02687"/>
    </source>
</evidence>
<feature type="domain" description="ABC3 transporter permease C-terminal" evidence="8">
    <location>
        <begin position="291"/>
        <end position="411"/>
    </location>
</feature>
<dbReference type="EMBL" id="JAZDDG010000001">
    <property type="protein sequence ID" value="MEE1974708.1"/>
    <property type="molecule type" value="Genomic_DNA"/>
</dbReference>
<feature type="transmembrane region" description="Helical" evidence="7">
    <location>
        <begin position="382"/>
        <end position="402"/>
    </location>
</feature>
<dbReference type="RefSeq" id="WP_272649539.1">
    <property type="nucleotide sequence ID" value="NZ_JAZDDG010000001.1"/>
</dbReference>
<keyword evidence="3 7" id="KW-0812">Transmembrane</keyword>
<feature type="transmembrane region" description="Helical" evidence="7">
    <location>
        <begin position="21"/>
        <end position="41"/>
    </location>
</feature>
<evidence type="ECO:0000256" key="3">
    <source>
        <dbReference type="ARBA" id="ARBA00022692"/>
    </source>
</evidence>
<reference evidence="10 11" key="1">
    <citation type="submission" date="2024-01" db="EMBL/GenBank/DDBJ databases">
        <title>Maribacter spp. originated from different algae showed divergent polysaccharides utilization ability.</title>
        <authorList>
            <person name="Wang H."/>
            <person name="Wu Y."/>
        </authorList>
    </citation>
    <scope>NUCLEOTIDE SEQUENCE [LARGE SCALE GENOMIC DNA]</scope>
    <source>
        <strain evidence="10 11">PR1</strain>
    </source>
</reference>
<evidence type="ECO:0000313" key="10">
    <source>
        <dbReference type="EMBL" id="MEE1974708.1"/>
    </source>
</evidence>
<dbReference type="PANTHER" id="PTHR30572">
    <property type="entry name" value="MEMBRANE COMPONENT OF TRANSPORTER-RELATED"/>
    <property type="match status" value="1"/>
</dbReference>
<evidence type="ECO:0000313" key="11">
    <source>
        <dbReference type="Proteomes" id="UP001356308"/>
    </source>
</evidence>
<comment type="caution">
    <text evidence="10">The sequence shown here is derived from an EMBL/GenBank/DDBJ whole genome shotgun (WGS) entry which is preliminary data.</text>
</comment>
<name>A0ABU7IP28_9FLAO</name>
<evidence type="ECO:0000256" key="7">
    <source>
        <dbReference type="SAM" id="Phobius"/>
    </source>
</evidence>
<dbReference type="Pfam" id="PF12704">
    <property type="entry name" value="MacB_PCD"/>
    <property type="match status" value="1"/>
</dbReference>
<keyword evidence="2" id="KW-1003">Cell membrane</keyword>
<feature type="domain" description="MacB-like periplasmic core" evidence="9">
    <location>
        <begin position="21"/>
        <end position="248"/>
    </location>
</feature>
<evidence type="ECO:0000256" key="2">
    <source>
        <dbReference type="ARBA" id="ARBA00022475"/>
    </source>
</evidence>
<evidence type="ECO:0000256" key="4">
    <source>
        <dbReference type="ARBA" id="ARBA00022989"/>
    </source>
</evidence>
<sequence>MFSKDRWDEILQVLTTNWFRTLLTAFGVFWGIFILIILLAAGKGLENGIRADFGGLATNTLFMWTRTASKAYKGLPKDREFSYKIDDVADIKENVKGIQYVSPQNQLGSFRGTNNVVRGLKTGAFTVYGNYPEIIKQEPMNITSGRFINYGDINEKRKVAVIGVNVKSSLFDLEEECLGDYIKINDVNFMVVGTYKKTNADGDNENAQKEIYIPFTAFSQAFNRGDNVNRMIITAVDDVPITNIKEQIFNIVKTNHRIHPEDTRAIGFFDLNEQFQRVVSLFGALRLIAYFVGICVLLSGIIGVSNIMLIVVKERTKEIGIRRALGESPWSIKQQILMESIFLTIISGMSGIAFGALVIYGINYVLDMSGPVMMFVNPSVNLGVVTVALIILIVSGLFAGFIPANSAIKIRPIEALRTE</sequence>
<dbReference type="InterPro" id="IPR025857">
    <property type="entry name" value="MacB_PCD"/>
</dbReference>
<dbReference type="Pfam" id="PF02687">
    <property type="entry name" value="FtsX"/>
    <property type="match status" value="1"/>
</dbReference>
<feature type="transmembrane region" description="Helical" evidence="7">
    <location>
        <begin position="287"/>
        <end position="312"/>
    </location>
</feature>
<keyword evidence="11" id="KW-1185">Reference proteome</keyword>
<comment type="subcellular location">
    <subcellularLocation>
        <location evidence="1">Cell membrane</location>
        <topology evidence="1">Multi-pass membrane protein</topology>
    </subcellularLocation>
</comment>
<gene>
    <name evidence="10" type="ORF">V1I91_01410</name>
</gene>
<feature type="transmembrane region" description="Helical" evidence="7">
    <location>
        <begin position="341"/>
        <end position="362"/>
    </location>
</feature>
<keyword evidence="5 7" id="KW-0472">Membrane</keyword>
<comment type="similarity">
    <text evidence="6">Belongs to the ABC-4 integral membrane protein family.</text>
</comment>
<dbReference type="Proteomes" id="UP001356308">
    <property type="component" value="Unassembled WGS sequence"/>
</dbReference>
<evidence type="ECO:0000256" key="1">
    <source>
        <dbReference type="ARBA" id="ARBA00004651"/>
    </source>
</evidence>
<keyword evidence="4 7" id="KW-1133">Transmembrane helix</keyword>
<evidence type="ECO:0000256" key="6">
    <source>
        <dbReference type="ARBA" id="ARBA00038076"/>
    </source>
</evidence>
<dbReference type="InterPro" id="IPR003838">
    <property type="entry name" value="ABC3_permease_C"/>
</dbReference>
<dbReference type="PANTHER" id="PTHR30572:SF4">
    <property type="entry name" value="ABC TRANSPORTER PERMEASE YTRF"/>
    <property type="match status" value="1"/>
</dbReference>
<evidence type="ECO:0000259" key="9">
    <source>
        <dbReference type="Pfam" id="PF12704"/>
    </source>
</evidence>
<dbReference type="InterPro" id="IPR050250">
    <property type="entry name" value="Macrolide_Exporter_MacB"/>
</dbReference>
<proteinExistence type="inferred from homology"/>
<protein>
    <submittedName>
        <fullName evidence="10">ABC transporter permease</fullName>
    </submittedName>
</protein>
<evidence type="ECO:0000256" key="5">
    <source>
        <dbReference type="ARBA" id="ARBA00023136"/>
    </source>
</evidence>
<organism evidence="10 11">
    <name type="scientific">Maribacter cobaltidurans</name>
    <dbReference type="NCBI Taxonomy" id="1178778"/>
    <lineage>
        <taxon>Bacteria</taxon>
        <taxon>Pseudomonadati</taxon>
        <taxon>Bacteroidota</taxon>
        <taxon>Flavobacteriia</taxon>
        <taxon>Flavobacteriales</taxon>
        <taxon>Flavobacteriaceae</taxon>
        <taxon>Maribacter</taxon>
    </lineage>
</organism>
<accession>A0ABU7IP28</accession>